<proteinExistence type="predicted"/>
<evidence type="ECO:0000313" key="1">
    <source>
        <dbReference type="EMBL" id="WWX22650.1"/>
    </source>
</evidence>
<evidence type="ECO:0000313" key="2">
    <source>
        <dbReference type="Proteomes" id="UP001385389"/>
    </source>
</evidence>
<reference evidence="1 2" key="1">
    <citation type="submission" date="2024-03" db="EMBL/GenBank/DDBJ databases">
        <title>Phenotype and Genome Characterization of a Sulfate-Reducing Bacterium Pseudodesulfovibrio sp. strain 5S69, isolated from Petroleum Reservoir in Tatarstan (Russia).</title>
        <authorList>
            <person name="Bidzhieva S.K."/>
            <person name="Kadnikov V."/>
            <person name="Tourova T.P."/>
            <person name="Samigullina S.R."/>
            <person name="Sokolova D.S."/>
            <person name="Poltaraus A.B."/>
            <person name="Avtukh A.N."/>
            <person name="Tereshina V.M."/>
            <person name="Mardanov A.V."/>
            <person name="Nazina T.N."/>
        </authorList>
    </citation>
    <scope>NUCLEOTIDE SEQUENCE [LARGE SCALE GENOMIC DNA]</scope>
    <source>
        <strain evidence="1 2">5S69</strain>
    </source>
</reference>
<name>A0ABZ2J2Q7_9BACT</name>
<organism evidence="1 2">
    <name type="scientific">Pseudodesulfovibrio methanolicus</name>
    <dbReference type="NCBI Taxonomy" id="3126690"/>
    <lineage>
        <taxon>Bacteria</taxon>
        <taxon>Pseudomonadati</taxon>
        <taxon>Thermodesulfobacteriota</taxon>
        <taxon>Desulfovibrionia</taxon>
        <taxon>Desulfovibrionales</taxon>
        <taxon>Desulfovibrionaceae</taxon>
    </lineage>
</organism>
<evidence type="ECO:0008006" key="3">
    <source>
        <dbReference type="Google" id="ProtNLM"/>
    </source>
</evidence>
<protein>
    <recommendedName>
        <fullName evidence="3">Lipoprotein</fullName>
    </recommendedName>
</protein>
<keyword evidence="2" id="KW-1185">Reference proteome</keyword>
<accession>A0ABZ2J2Q7</accession>
<dbReference type="RefSeq" id="WP_338668345.1">
    <property type="nucleotide sequence ID" value="NZ_CP146609.1"/>
</dbReference>
<sequence length="184" mass="21347">MQIFRTPLGAPLSPCLLLLLLSSLPLWGCGPNTQPPLTAEEADKFVHDNRLVQERGQEFRQSLGIMDLRELDKTVGRAKQAKIMELGWSPDRYRYVFNLFLNALRMEGYRKSLARLEREMGRPASASKLEQVRNTYDYMEKSMRELGKRIEETTTIPERTYVHERLGSLSEPFDESAPTFHWIE</sequence>
<dbReference type="Proteomes" id="UP001385389">
    <property type="component" value="Chromosome"/>
</dbReference>
<dbReference type="EMBL" id="CP146609">
    <property type="protein sequence ID" value="WWX22650.1"/>
    <property type="molecule type" value="Genomic_DNA"/>
</dbReference>
<gene>
    <name evidence="1" type="ORF">V8V93_00290</name>
</gene>